<evidence type="ECO:0000313" key="3">
    <source>
        <dbReference type="Proteomes" id="UP000527324"/>
    </source>
</evidence>
<dbReference type="AlphaFoldDB" id="A0A7W9F727"/>
<proteinExistence type="predicted"/>
<organism evidence="2 3">
    <name type="scientific">Brevundimonas aurantiaca</name>
    <dbReference type="NCBI Taxonomy" id="74316"/>
    <lineage>
        <taxon>Bacteria</taxon>
        <taxon>Pseudomonadati</taxon>
        <taxon>Pseudomonadota</taxon>
        <taxon>Alphaproteobacteria</taxon>
        <taxon>Caulobacterales</taxon>
        <taxon>Caulobacteraceae</taxon>
        <taxon>Brevundimonas</taxon>
    </lineage>
</organism>
<keyword evidence="1" id="KW-0472">Membrane</keyword>
<evidence type="ECO:0000313" key="2">
    <source>
        <dbReference type="EMBL" id="MBB5738627.1"/>
    </source>
</evidence>
<protein>
    <submittedName>
        <fullName evidence="2">Uncharacterized protein</fullName>
    </submittedName>
</protein>
<dbReference type="Proteomes" id="UP000527324">
    <property type="component" value="Unassembled WGS sequence"/>
</dbReference>
<feature type="transmembrane region" description="Helical" evidence="1">
    <location>
        <begin position="38"/>
        <end position="56"/>
    </location>
</feature>
<gene>
    <name evidence="2" type="ORF">GGQ93_000318</name>
</gene>
<sequence>MKNAILLRQSGLSLISVTAVLAATFTGWGIAIGHGAEALSIASFAAAPVALGALLIRAGAKRPA</sequence>
<reference evidence="2 3" key="1">
    <citation type="submission" date="2020-08" db="EMBL/GenBank/DDBJ databases">
        <title>Genomic Encyclopedia of Type Strains, Phase IV (KMG-IV): sequencing the most valuable type-strain genomes for metagenomic binning, comparative biology and taxonomic classification.</title>
        <authorList>
            <person name="Goeker M."/>
        </authorList>
    </citation>
    <scope>NUCLEOTIDE SEQUENCE [LARGE SCALE GENOMIC DNA]</scope>
    <source>
        <strain evidence="2 3">DSM 4731</strain>
    </source>
</reference>
<keyword evidence="1" id="KW-1133">Transmembrane helix</keyword>
<name>A0A7W9F727_9CAUL</name>
<keyword evidence="1" id="KW-0812">Transmembrane</keyword>
<evidence type="ECO:0000256" key="1">
    <source>
        <dbReference type="SAM" id="Phobius"/>
    </source>
</evidence>
<accession>A0A7W9F727</accession>
<keyword evidence="3" id="KW-1185">Reference proteome</keyword>
<dbReference type="EMBL" id="JACHOQ010000001">
    <property type="protein sequence ID" value="MBB5738627.1"/>
    <property type="molecule type" value="Genomic_DNA"/>
</dbReference>
<feature type="transmembrane region" description="Helical" evidence="1">
    <location>
        <begin position="12"/>
        <end position="32"/>
    </location>
</feature>
<dbReference type="RefSeq" id="WP_054766373.1">
    <property type="nucleotide sequence ID" value="NZ_CAJFZS010000001.1"/>
</dbReference>
<comment type="caution">
    <text evidence="2">The sequence shown here is derived from an EMBL/GenBank/DDBJ whole genome shotgun (WGS) entry which is preliminary data.</text>
</comment>